<organism evidence="10 11">
    <name type="scientific">Edwardsiella anguillarum ET080813</name>
    <dbReference type="NCBI Taxonomy" id="667120"/>
    <lineage>
        <taxon>Bacteria</taxon>
        <taxon>Pseudomonadati</taxon>
        <taxon>Pseudomonadota</taxon>
        <taxon>Gammaproteobacteria</taxon>
        <taxon>Enterobacterales</taxon>
        <taxon>Hafniaceae</taxon>
        <taxon>Edwardsiella</taxon>
    </lineage>
</organism>
<dbReference type="GO" id="GO:0004065">
    <property type="term" value="F:arylsulfatase activity"/>
    <property type="evidence" value="ECO:0007669"/>
    <property type="project" value="UniProtKB-EC"/>
</dbReference>
<dbReference type="Proteomes" id="UP000028681">
    <property type="component" value="Chromosome"/>
</dbReference>
<dbReference type="AlphaFoldDB" id="A0A076LL92"/>
<evidence type="ECO:0000313" key="10">
    <source>
        <dbReference type="EMBL" id="AIJ08666.1"/>
    </source>
</evidence>
<reference evidence="10 11" key="1">
    <citation type="journal article" date="2012" name="PLoS ONE">
        <title>Edwardsiella comparative phylogenomics reveal the new intra/inter-species taxonomic relationships, virulence evolution and niche adaptation mechanisms.</title>
        <authorList>
            <person name="Yang M."/>
            <person name="Lv Y."/>
            <person name="Xiao J."/>
            <person name="Wu H."/>
            <person name="Zheng H."/>
            <person name="Liu Q."/>
            <person name="Zhang Y."/>
            <person name="Wang Q."/>
        </authorList>
    </citation>
    <scope>NUCLEOTIDE SEQUENCE [LARGE SCALE GENOMIC DNA]</scope>
    <source>
        <strain evidence="11">080813</strain>
    </source>
</reference>
<dbReference type="HOGENOM" id="CLU_094106_0_2_6"/>
<feature type="chain" id="PRO_5001714643" evidence="8">
    <location>
        <begin position="23"/>
        <end position="205"/>
    </location>
</feature>
<keyword evidence="10" id="KW-0378">Hydrolase</keyword>
<dbReference type="PIRSF" id="PIRSF006158">
    <property type="entry name" value="UCP006158_SH3"/>
    <property type="match status" value="1"/>
</dbReference>
<dbReference type="InterPro" id="IPR003646">
    <property type="entry name" value="SH3-like_bac-type"/>
</dbReference>
<dbReference type="SMART" id="SM00287">
    <property type="entry name" value="SH3b"/>
    <property type="match status" value="1"/>
</dbReference>
<sequence>MHLFRRLLLPLLSLCLAFQSHAEEQRFISDALSTYVHSGPGNQYRIVGTINAGDPVTLLGINQQSQFAQIRDAKGRSVWLPLDQLSNQPSLRTRVPALEAQLSALTAKLSHIDGEWQQKTAEMQNKVAGSDDAIARLQAENQQLRQQLGSAQKSLGALNSQLDDKKRAIILQWFLYGGGVAGAGLLLGLLLPRLLPRRRKERWMN</sequence>
<evidence type="ECO:0000256" key="5">
    <source>
        <dbReference type="ARBA" id="ARBA00023136"/>
    </source>
</evidence>
<dbReference type="GO" id="GO:0016020">
    <property type="term" value="C:membrane"/>
    <property type="evidence" value="ECO:0007669"/>
    <property type="project" value="UniProtKB-SubCell"/>
</dbReference>
<evidence type="ECO:0000256" key="8">
    <source>
        <dbReference type="SAM" id="SignalP"/>
    </source>
</evidence>
<dbReference type="PROSITE" id="PS51781">
    <property type="entry name" value="SH3B"/>
    <property type="match status" value="1"/>
</dbReference>
<keyword evidence="4 7" id="KW-1133">Transmembrane helix</keyword>
<dbReference type="KEGG" id="ete:ETEE_2222"/>
<feature type="coiled-coil region" evidence="6">
    <location>
        <begin position="127"/>
        <end position="161"/>
    </location>
</feature>
<accession>A0A076LL92</accession>
<dbReference type="EC" id="3.1.6.1" evidence="10"/>
<keyword evidence="3 8" id="KW-0732">Signal</keyword>
<proteinExistence type="predicted"/>
<evidence type="ECO:0000256" key="7">
    <source>
        <dbReference type="SAM" id="Phobius"/>
    </source>
</evidence>
<comment type="subcellular location">
    <subcellularLocation>
        <location evidence="1">Membrane</location>
        <topology evidence="1">Single-pass membrane protein</topology>
    </subcellularLocation>
</comment>
<feature type="domain" description="SH3b" evidence="9">
    <location>
        <begin position="23"/>
        <end position="89"/>
    </location>
</feature>
<dbReference type="EMBL" id="CP006664">
    <property type="protein sequence ID" value="AIJ08666.1"/>
    <property type="molecule type" value="Genomic_DNA"/>
</dbReference>
<dbReference type="Pfam" id="PF08239">
    <property type="entry name" value="SH3_3"/>
    <property type="match status" value="1"/>
</dbReference>
<evidence type="ECO:0000259" key="9">
    <source>
        <dbReference type="PROSITE" id="PS51781"/>
    </source>
</evidence>
<evidence type="ECO:0000256" key="6">
    <source>
        <dbReference type="SAM" id="Coils"/>
    </source>
</evidence>
<dbReference type="Gene3D" id="2.30.30.40">
    <property type="entry name" value="SH3 Domains"/>
    <property type="match status" value="1"/>
</dbReference>
<dbReference type="RefSeq" id="WP_034162829.1">
    <property type="nucleotide sequence ID" value="NZ_CP006664.1"/>
</dbReference>
<dbReference type="NCBIfam" id="TIGR04211">
    <property type="entry name" value="SH3_and_anchor"/>
    <property type="match status" value="1"/>
</dbReference>
<evidence type="ECO:0000256" key="1">
    <source>
        <dbReference type="ARBA" id="ARBA00004167"/>
    </source>
</evidence>
<keyword evidence="6" id="KW-0175">Coiled coil</keyword>
<name>A0A076LL92_9GAMM</name>
<evidence type="ECO:0000256" key="3">
    <source>
        <dbReference type="ARBA" id="ARBA00022729"/>
    </source>
</evidence>
<evidence type="ECO:0000256" key="2">
    <source>
        <dbReference type="ARBA" id="ARBA00022692"/>
    </source>
</evidence>
<dbReference type="InterPro" id="IPR016476">
    <property type="entry name" value="SH3_dom_pro"/>
</dbReference>
<feature type="transmembrane region" description="Helical" evidence="7">
    <location>
        <begin position="173"/>
        <end position="195"/>
    </location>
</feature>
<keyword evidence="2 7" id="KW-0812">Transmembrane</keyword>
<gene>
    <name evidence="10" type="ORF">ETEE_2222</name>
</gene>
<dbReference type="GeneID" id="33939813"/>
<feature type="signal peptide" evidence="8">
    <location>
        <begin position="1"/>
        <end position="22"/>
    </location>
</feature>
<protein>
    <submittedName>
        <fullName evidence="10">Arylsulfatase</fullName>
        <ecNumber evidence="10">3.1.6.1</ecNumber>
    </submittedName>
</protein>
<keyword evidence="5 7" id="KW-0472">Membrane</keyword>
<evidence type="ECO:0000256" key="4">
    <source>
        <dbReference type="ARBA" id="ARBA00022989"/>
    </source>
</evidence>
<evidence type="ECO:0000313" key="11">
    <source>
        <dbReference type="Proteomes" id="UP000028681"/>
    </source>
</evidence>